<dbReference type="SUPFAM" id="SSF52833">
    <property type="entry name" value="Thioredoxin-like"/>
    <property type="match status" value="1"/>
</dbReference>
<feature type="domain" description="Glutaredoxin" evidence="1">
    <location>
        <begin position="6"/>
        <end position="63"/>
    </location>
</feature>
<reference evidence="2 3" key="6">
    <citation type="journal article" date="2011" name="Appl. Environ. Microbiol.">
        <title>Involvement of the azorhizobial chromosome partition gene (parA) in the onset of bacteroid differentiation during Sesbania rostrata stem nodule development.</title>
        <authorList>
            <person name="Liu CT."/>
            <person name="Lee KB."/>
            <person name="Wang YS."/>
            <person name="Peng MH."/>
            <person name="Lee KT."/>
            <person name="Suzuki S."/>
            <person name="Suzuki T."/>
            <person name="Oyaizu H."/>
        </authorList>
    </citation>
    <scope>NUCLEOTIDE SEQUENCE [LARGE SCALE GENOMIC DNA]</scope>
    <source>
        <strain evidence="3">ATCC 43989 / DSM 5975 / JCM 20966 / LMG 6465 / NBRC 14845 / NCIMB 13405 / ORS 571</strain>
    </source>
</reference>
<evidence type="ECO:0000259" key="1">
    <source>
        <dbReference type="Pfam" id="PF00462"/>
    </source>
</evidence>
<dbReference type="CDD" id="cd02066">
    <property type="entry name" value="GRX_family"/>
    <property type="match status" value="1"/>
</dbReference>
<dbReference type="InterPro" id="IPR036249">
    <property type="entry name" value="Thioredoxin-like_sf"/>
</dbReference>
<proteinExistence type="predicted"/>
<reference evidence="2 3" key="4">
    <citation type="journal article" date="2009" name="Appl. Environ. Microbiol.">
        <title>Comparative genome-wide transcriptional profiling of Azorhizobium caulinodans ORS571 grown under free-living and symbiotic conditions.</title>
        <authorList>
            <person name="Tsukada S."/>
            <person name="Aono T."/>
            <person name="Akiba N."/>
            <person name="Lee KB."/>
            <person name="Liu CT."/>
            <person name="Toyazaki H."/>
            <person name="Oyaizu H."/>
        </authorList>
    </citation>
    <scope>NUCLEOTIDE SEQUENCE [LARGE SCALE GENOMIC DNA]</scope>
    <source>
        <strain evidence="3">ATCC 43989 / DSM 5975 / JCM 20966 / LMG 6465 / NBRC 14845 / NCIMB 13405 / ORS 571</strain>
    </source>
</reference>
<evidence type="ECO:0000313" key="3">
    <source>
        <dbReference type="Proteomes" id="UP000000270"/>
    </source>
</evidence>
<evidence type="ECO:0000313" key="2">
    <source>
        <dbReference type="EMBL" id="BAF89591.1"/>
    </source>
</evidence>
<dbReference type="HOGENOM" id="CLU_2535383_0_0_5"/>
<dbReference type="RefSeq" id="WP_012172116.1">
    <property type="nucleotide sequence ID" value="NC_009937.1"/>
</dbReference>
<dbReference type="EMBL" id="AP009384">
    <property type="protein sequence ID" value="BAF89591.1"/>
    <property type="molecule type" value="Genomic_DNA"/>
</dbReference>
<reference evidence="2 3" key="3">
    <citation type="journal article" date="2008" name="BMC Genomics">
        <title>The genome of the versatile nitrogen fixer Azorhizobium caulinodans ORS571.</title>
        <authorList>
            <person name="Lee KB."/>
            <person name="Backer P.D."/>
            <person name="Aono T."/>
            <person name="Liu CT."/>
            <person name="Suzuki S."/>
            <person name="Suzuki T."/>
            <person name="Kaneko T."/>
            <person name="Yamada M."/>
            <person name="Tabata S."/>
            <person name="Kupfer D.M."/>
            <person name="Najar F.Z."/>
            <person name="Wiley G.B."/>
            <person name="Roe B."/>
            <person name="Binnewies T.T."/>
            <person name="Ussery D.W."/>
            <person name="D'Haeze W."/>
            <person name="Herder J.D."/>
            <person name="Gevers D."/>
            <person name="Vereecke D."/>
            <person name="Holsters M."/>
            <person name="Oyaizu H."/>
        </authorList>
    </citation>
    <scope>NUCLEOTIDE SEQUENCE [LARGE SCALE GENOMIC DNA]</scope>
    <source>
        <strain evidence="3">ATCC 43989 / DSM 5975 / JCM 20966 / LMG 6465 / NBRC 14845 / NCIMB 13405 / ORS 571</strain>
    </source>
</reference>
<accession>A8IF94</accession>
<dbReference type="STRING" id="438753.AZC_3593"/>
<name>A8IF94_AZOC5</name>
<sequence>MNERWVLITQPRCRPCEEAKQMLTERGIPFVAFDIVERPDMRDFLKTLLPNPTTPQVFRDGTRIGGRDDLREYFRAADLCERF</sequence>
<organism evidence="2 3">
    <name type="scientific">Azorhizobium caulinodans (strain ATCC 43989 / DSM 5975 / JCM 20966 / LMG 6465 / NBRC 14845 / NCIMB 13405 / ORS 571)</name>
    <dbReference type="NCBI Taxonomy" id="438753"/>
    <lineage>
        <taxon>Bacteria</taxon>
        <taxon>Pseudomonadati</taxon>
        <taxon>Pseudomonadota</taxon>
        <taxon>Alphaproteobacteria</taxon>
        <taxon>Hyphomicrobiales</taxon>
        <taxon>Xanthobacteraceae</taxon>
        <taxon>Azorhizobium</taxon>
    </lineage>
</organism>
<gene>
    <name evidence="2" type="ordered locus">AZC_3593</name>
</gene>
<dbReference type="Gene3D" id="3.40.30.10">
    <property type="entry name" value="Glutaredoxin"/>
    <property type="match status" value="1"/>
</dbReference>
<dbReference type="AlphaFoldDB" id="A8IF94"/>
<dbReference type="eggNOG" id="COG0695">
    <property type="taxonomic scope" value="Bacteria"/>
</dbReference>
<dbReference type="Proteomes" id="UP000000270">
    <property type="component" value="Chromosome"/>
</dbReference>
<dbReference type="InterPro" id="IPR002109">
    <property type="entry name" value="Glutaredoxin"/>
</dbReference>
<dbReference type="Pfam" id="PF00462">
    <property type="entry name" value="Glutaredoxin"/>
    <property type="match status" value="1"/>
</dbReference>
<protein>
    <submittedName>
        <fullName evidence="2">Glutaredoxin-related protein</fullName>
    </submittedName>
</protein>
<dbReference type="KEGG" id="azc:AZC_3593"/>
<keyword evidence="3" id="KW-1185">Reference proteome</keyword>
<reference evidence="3" key="2">
    <citation type="submission" date="2007-04" db="EMBL/GenBank/DDBJ databases">
        <title>Complete genome sequence of the nitrogen-fixing bacterium Azorhizobium caulinodans ORS571.</title>
        <authorList>
            <person name="Lee K.B."/>
            <person name="Backer P.D."/>
            <person name="Aono T."/>
            <person name="Liu C.T."/>
            <person name="Suzuki S."/>
            <person name="Suzuki T."/>
            <person name="Kaneko T."/>
            <person name="Yamada M."/>
            <person name="Tabata S."/>
            <person name="Kupfer D.M."/>
            <person name="Najar F.Z."/>
            <person name="Wiley G.B."/>
            <person name="Roe B."/>
            <person name="Binnewies T."/>
            <person name="Ussery D."/>
            <person name="Vereecke D."/>
            <person name="Gevers D."/>
            <person name="Holsters M."/>
            <person name="Oyaizu H."/>
        </authorList>
    </citation>
    <scope>NUCLEOTIDE SEQUENCE [LARGE SCALE GENOMIC DNA]</scope>
    <source>
        <strain evidence="3">ATCC 43989 / DSM 5975 / JCM 20966 / LMG 6465 / NBRC 14845 / NCIMB 13405 / ORS 571</strain>
    </source>
</reference>
<reference evidence="2 3" key="1">
    <citation type="journal article" date="2007" name="Appl. Environ. Microbiol.">
        <title>Rhizobial factors required for stem nodule maturation and maintenance in Sesbania rostrata-Azorhizobium caulinodans ORS571 symbiosis.</title>
        <authorList>
            <person name="Suzuki S."/>
            <person name="Aono T."/>
            <person name="Lee KB."/>
            <person name="Suzuki T."/>
            <person name="Liu CT."/>
            <person name="Miwa H."/>
            <person name="Wakao S."/>
            <person name="Iki T."/>
            <person name="Oyaizu H."/>
        </authorList>
    </citation>
    <scope>NUCLEOTIDE SEQUENCE [LARGE SCALE GENOMIC DNA]</scope>
    <source>
        <strain evidence="3">ATCC 43989 / DSM 5975 / JCM 20966 / LMG 6465 / NBRC 14845 / NCIMB 13405 / ORS 571</strain>
    </source>
</reference>
<reference evidence="2 3" key="5">
    <citation type="journal article" date="2010" name="Appl. Environ. Microbiol.">
        <title>phrR-like gene praR of Azorhizobium caulinodans ORS571 is essential for symbiosis with Sesbania rostrata and is involved in expression of reb genes.</title>
        <authorList>
            <person name="Akiba N."/>
            <person name="Aono T."/>
            <person name="Toyazaki H."/>
            <person name="Sato S."/>
            <person name="Oyaizu H."/>
        </authorList>
    </citation>
    <scope>NUCLEOTIDE SEQUENCE [LARGE SCALE GENOMIC DNA]</scope>
    <source>
        <strain evidence="3">ATCC 43989 / DSM 5975 / JCM 20966 / LMG 6465 / NBRC 14845 / NCIMB 13405 / ORS 571</strain>
    </source>
</reference>
<dbReference type="PROSITE" id="PS51354">
    <property type="entry name" value="GLUTAREDOXIN_2"/>
    <property type="match status" value="1"/>
</dbReference>